<dbReference type="SUPFAM" id="SSF51735">
    <property type="entry name" value="NAD(P)-binding Rossmann-fold domains"/>
    <property type="match status" value="1"/>
</dbReference>
<dbReference type="PANTHER" id="PTHR24320:SF264">
    <property type="entry name" value="DEHYDROGENASE_REDUCTASE SDR FAMILY MEMBER ON CHROMOSOME X"/>
    <property type="match status" value="1"/>
</dbReference>
<name>A0A452UYE8_URSMA</name>
<comment type="similarity">
    <text evidence="1">Belongs to the short-chain dehydrogenases/reductases (SDR) family.</text>
</comment>
<protein>
    <submittedName>
        <fullName evidence="3">Uncharacterized protein</fullName>
    </submittedName>
</protein>
<dbReference type="PANTHER" id="PTHR24320">
    <property type="entry name" value="RETINOL DEHYDROGENASE"/>
    <property type="match status" value="1"/>
</dbReference>
<dbReference type="GO" id="GO:0010508">
    <property type="term" value="P:positive regulation of autophagy"/>
    <property type="evidence" value="ECO:0007669"/>
    <property type="project" value="TreeGrafter"/>
</dbReference>
<sequence length="79" mass="8409">LPVFVLAPQPDRVAIVTGGTDGIGYSTAKHLARLGMHVIIAGNNAGKAQDAVRQIQEETLNDKGSETLLSRAVWTLWGL</sequence>
<dbReference type="GeneTree" id="ENSGT00940000164022"/>
<evidence type="ECO:0000256" key="2">
    <source>
        <dbReference type="ARBA" id="ARBA00023002"/>
    </source>
</evidence>
<dbReference type="GO" id="GO:0016491">
    <property type="term" value="F:oxidoreductase activity"/>
    <property type="evidence" value="ECO:0007669"/>
    <property type="project" value="UniProtKB-KW"/>
</dbReference>
<dbReference type="AlphaFoldDB" id="A0A452UYE8"/>
<dbReference type="Pfam" id="PF00106">
    <property type="entry name" value="adh_short"/>
    <property type="match status" value="1"/>
</dbReference>
<accession>A0A452UYE8</accession>
<evidence type="ECO:0000313" key="3">
    <source>
        <dbReference type="Ensembl" id="ENSUMAP00000026151"/>
    </source>
</evidence>
<dbReference type="Ensembl" id="ENSUMAT00000030964.1">
    <property type="protein sequence ID" value="ENSUMAP00000026151.1"/>
    <property type="gene ID" value="ENSUMAG00000019051.1"/>
</dbReference>
<dbReference type="InterPro" id="IPR036291">
    <property type="entry name" value="NAD(P)-bd_dom_sf"/>
</dbReference>
<reference evidence="3" key="1">
    <citation type="submission" date="2019-03" db="UniProtKB">
        <authorList>
            <consortium name="Ensembl"/>
        </authorList>
    </citation>
    <scope>IDENTIFICATION</scope>
</reference>
<evidence type="ECO:0000256" key="1">
    <source>
        <dbReference type="ARBA" id="ARBA00006484"/>
    </source>
</evidence>
<dbReference type="GO" id="GO:0005576">
    <property type="term" value="C:extracellular region"/>
    <property type="evidence" value="ECO:0007669"/>
    <property type="project" value="TreeGrafter"/>
</dbReference>
<dbReference type="Gene3D" id="3.40.50.720">
    <property type="entry name" value="NAD(P)-binding Rossmann-like Domain"/>
    <property type="match status" value="1"/>
</dbReference>
<keyword evidence="2" id="KW-0560">Oxidoreductase</keyword>
<proteinExistence type="inferred from homology"/>
<organism evidence="3">
    <name type="scientific">Ursus maritimus</name>
    <name type="common">Polar bear</name>
    <name type="synonym">Thalarctos maritimus</name>
    <dbReference type="NCBI Taxonomy" id="29073"/>
    <lineage>
        <taxon>Eukaryota</taxon>
        <taxon>Metazoa</taxon>
        <taxon>Chordata</taxon>
        <taxon>Craniata</taxon>
        <taxon>Vertebrata</taxon>
        <taxon>Euteleostomi</taxon>
        <taxon>Mammalia</taxon>
        <taxon>Eutheria</taxon>
        <taxon>Laurasiatheria</taxon>
        <taxon>Carnivora</taxon>
        <taxon>Caniformia</taxon>
        <taxon>Ursidae</taxon>
        <taxon>Ursus</taxon>
    </lineage>
</organism>
<dbReference type="InterPro" id="IPR002347">
    <property type="entry name" value="SDR_fam"/>
</dbReference>